<keyword evidence="2" id="KW-0732">Signal</keyword>
<keyword evidence="4" id="KW-1185">Reference proteome</keyword>
<sequence length="157" mass="16225">MFRRPFLFALMLPLFAHAPVGVASSPAVAPCGAATLAPMPATVPTPEMARPQPEVVACINLLSYVERVRRPAAPTPAPDDQMAYRFYMTQEGRQMTAAEFDAWMAAKGIRVATGRPASTTGTAVESGATSQPVPGGAAPAPQTVGCAPPTVVTTAAC</sequence>
<name>A0A091BAH7_9GAMM</name>
<dbReference type="RefSeq" id="WP_043797677.1">
    <property type="nucleotide sequence ID" value="NZ_AUFF01000001.1"/>
</dbReference>
<feature type="region of interest" description="Disordered" evidence="1">
    <location>
        <begin position="117"/>
        <end position="141"/>
    </location>
</feature>
<dbReference type="EMBL" id="AWXU01000031">
    <property type="protein sequence ID" value="KFN49678.1"/>
    <property type="molecule type" value="Genomic_DNA"/>
</dbReference>
<dbReference type="OrthoDB" id="5966769at2"/>
<feature type="signal peptide" evidence="2">
    <location>
        <begin position="1"/>
        <end position="18"/>
    </location>
</feature>
<comment type="caution">
    <text evidence="3">The sequence shown here is derived from an EMBL/GenBank/DDBJ whole genome shotgun (WGS) entry which is preliminary data.</text>
</comment>
<feature type="compositionally biased region" description="Polar residues" evidence="1">
    <location>
        <begin position="117"/>
        <end position="132"/>
    </location>
</feature>
<feature type="chain" id="PRO_5001871412" evidence="2">
    <location>
        <begin position="19"/>
        <end position="157"/>
    </location>
</feature>
<protein>
    <submittedName>
        <fullName evidence="3">Uncharacterized protein</fullName>
    </submittedName>
</protein>
<evidence type="ECO:0000313" key="4">
    <source>
        <dbReference type="Proteomes" id="UP000029391"/>
    </source>
</evidence>
<evidence type="ECO:0000313" key="3">
    <source>
        <dbReference type="EMBL" id="KFN49678.1"/>
    </source>
</evidence>
<accession>A0A091BAH7</accession>
<proteinExistence type="predicted"/>
<organism evidence="3 4">
    <name type="scientific">Arenimonas composti TR7-09 = DSM 18010</name>
    <dbReference type="NCBI Taxonomy" id="1121013"/>
    <lineage>
        <taxon>Bacteria</taxon>
        <taxon>Pseudomonadati</taxon>
        <taxon>Pseudomonadota</taxon>
        <taxon>Gammaproteobacteria</taxon>
        <taxon>Lysobacterales</taxon>
        <taxon>Lysobacteraceae</taxon>
        <taxon>Arenimonas</taxon>
    </lineage>
</organism>
<gene>
    <name evidence="3" type="ORF">P873_09935</name>
</gene>
<evidence type="ECO:0000256" key="1">
    <source>
        <dbReference type="SAM" id="MobiDB-lite"/>
    </source>
</evidence>
<reference evidence="3 4" key="1">
    <citation type="submission" date="2013-09" db="EMBL/GenBank/DDBJ databases">
        <title>Genome sequencing of Arenimonas composti.</title>
        <authorList>
            <person name="Chen F."/>
            <person name="Wang G."/>
        </authorList>
    </citation>
    <scope>NUCLEOTIDE SEQUENCE [LARGE SCALE GENOMIC DNA]</scope>
    <source>
        <strain evidence="3 4">TR7-09</strain>
    </source>
</reference>
<dbReference type="AlphaFoldDB" id="A0A091BAH7"/>
<dbReference type="STRING" id="1121013.GCA_000426365_00045"/>
<dbReference type="Proteomes" id="UP000029391">
    <property type="component" value="Unassembled WGS sequence"/>
</dbReference>
<evidence type="ECO:0000256" key="2">
    <source>
        <dbReference type="SAM" id="SignalP"/>
    </source>
</evidence>